<evidence type="ECO:0000313" key="2">
    <source>
        <dbReference type="EMBL" id="AHL77692.1"/>
    </source>
</evidence>
<dbReference type="Proteomes" id="UP000019522">
    <property type="component" value="Chromosome"/>
</dbReference>
<dbReference type="EMBL" id="CP007441">
    <property type="protein sequence ID" value="AHL77692.1"/>
    <property type="molecule type" value="Genomic_DNA"/>
</dbReference>
<dbReference type="KEGG" id="pstt:CH92_19295"/>
<sequence length="73" mass="8446">MLNPDPFYSPGAYDPEQIPEQPPAEKQPWLRRFGSVRMPWGGTQDMLPYCVLTNIKPTDLRLVETITKEKVEQ</sequence>
<feature type="region of interest" description="Disordered" evidence="1">
    <location>
        <begin position="1"/>
        <end position="28"/>
    </location>
</feature>
<dbReference type="RefSeq" id="WP_025243320.1">
    <property type="nucleotide sequence ID" value="NZ_CP007441.1"/>
</dbReference>
<protein>
    <submittedName>
        <fullName evidence="2">Uncharacterized protein</fullName>
    </submittedName>
</protein>
<name>W8RGN0_STUST</name>
<evidence type="ECO:0000313" key="3">
    <source>
        <dbReference type="Proteomes" id="UP000019522"/>
    </source>
</evidence>
<proteinExistence type="predicted"/>
<reference evidence="3" key="1">
    <citation type="journal article" date="2014" name="Genome Announc.">
        <title>Complete Genome Sequence of the Highly Transformable Pseudomonas stutzeri Strain 28a24.</title>
        <authorList>
            <person name="Smith B.A."/>
            <person name="Dougherty K.M."/>
            <person name="Baltrus D.A."/>
        </authorList>
    </citation>
    <scope>NUCLEOTIDE SEQUENCE [LARGE SCALE GENOMIC DNA]</scope>
    <source>
        <strain evidence="3">28a24</strain>
    </source>
</reference>
<dbReference type="OrthoDB" id="6160351at2"/>
<organism evidence="2 3">
    <name type="scientific">Stutzerimonas stutzeri</name>
    <name type="common">Pseudomonas stutzeri</name>
    <dbReference type="NCBI Taxonomy" id="316"/>
    <lineage>
        <taxon>Bacteria</taxon>
        <taxon>Pseudomonadati</taxon>
        <taxon>Pseudomonadota</taxon>
        <taxon>Gammaproteobacteria</taxon>
        <taxon>Pseudomonadales</taxon>
        <taxon>Pseudomonadaceae</taxon>
        <taxon>Stutzerimonas</taxon>
    </lineage>
</organism>
<reference evidence="2 3" key="2">
    <citation type="submission" date="2014-03" db="EMBL/GenBank/DDBJ databases">
        <authorList>
            <person name="Baltrus D."/>
            <person name="Dougherty K."/>
        </authorList>
    </citation>
    <scope>NUCLEOTIDE SEQUENCE</scope>
    <source>
        <strain evidence="2 3">28a24</strain>
    </source>
</reference>
<gene>
    <name evidence="2" type="ORF">CH92_19295</name>
</gene>
<dbReference type="PATRIC" id="fig|316.77.peg.3849"/>
<dbReference type="AlphaFoldDB" id="W8RGN0"/>
<evidence type="ECO:0000256" key="1">
    <source>
        <dbReference type="SAM" id="MobiDB-lite"/>
    </source>
</evidence>
<accession>W8RGN0</accession>